<proteinExistence type="predicted"/>
<dbReference type="EMBL" id="JAJNBZ010000020">
    <property type="protein sequence ID" value="MCE5171774.1"/>
    <property type="molecule type" value="Genomic_DNA"/>
</dbReference>
<dbReference type="InterPro" id="IPR029063">
    <property type="entry name" value="SAM-dependent_MTases_sf"/>
</dbReference>
<evidence type="ECO:0000313" key="2">
    <source>
        <dbReference type="Proteomes" id="UP001199916"/>
    </source>
</evidence>
<protein>
    <submittedName>
        <fullName evidence="1">Class I SAM-dependent methyltransferase</fullName>
    </submittedName>
</protein>
<dbReference type="SUPFAM" id="SSF53335">
    <property type="entry name" value="S-adenosyl-L-methionine-dependent methyltransferases"/>
    <property type="match status" value="1"/>
</dbReference>
<dbReference type="GO" id="GO:0008168">
    <property type="term" value="F:methyltransferase activity"/>
    <property type="evidence" value="ECO:0007669"/>
    <property type="project" value="UniProtKB-KW"/>
</dbReference>
<dbReference type="GO" id="GO:0032259">
    <property type="term" value="P:methylation"/>
    <property type="evidence" value="ECO:0007669"/>
    <property type="project" value="UniProtKB-KW"/>
</dbReference>
<comment type="caution">
    <text evidence="1">The sequence shown here is derived from an EMBL/GenBank/DDBJ whole genome shotgun (WGS) entry which is preliminary data.</text>
</comment>
<organism evidence="1 2">
    <name type="scientific">Paenibacillus profundus</name>
    <dbReference type="NCBI Taxonomy" id="1173085"/>
    <lineage>
        <taxon>Bacteria</taxon>
        <taxon>Bacillati</taxon>
        <taxon>Bacillota</taxon>
        <taxon>Bacilli</taxon>
        <taxon>Bacillales</taxon>
        <taxon>Paenibacillaceae</taxon>
        <taxon>Paenibacillus</taxon>
    </lineage>
</organism>
<accession>A0ABS8YQA4</accession>
<evidence type="ECO:0000313" key="1">
    <source>
        <dbReference type="EMBL" id="MCE5171774.1"/>
    </source>
</evidence>
<dbReference type="Pfam" id="PF13578">
    <property type="entry name" value="Methyltransf_24"/>
    <property type="match status" value="1"/>
</dbReference>
<sequence>MLVFWEKVILPLLNWAGAKKIVEIGSEFGGNTYNLLHYCSATNGELFVIDPAPQYDVHEYKRMYLKQFHMILDYSLEMLPHLNGYDFVLIDGDHNWYTVYNELKIIESMAMKTGKFPLVLLHDTQWPYGRRDMYYFPESIPPAFTIPYAQKGMEQGRSELVESGGVNWMLNNAIYENGERNGVLTAIEDFLQHTRLHLSFHQLHSHSGLGIITTKNRYSDEQIKTILSASQL</sequence>
<keyword evidence="1" id="KW-0489">Methyltransferase</keyword>
<keyword evidence="1" id="KW-0808">Transferase</keyword>
<dbReference type="Proteomes" id="UP001199916">
    <property type="component" value="Unassembled WGS sequence"/>
</dbReference>
<gene>
    <name evidence="1" type="ORF">LQV63_21070</name>
</gene>
<name>A0ABS8YQA4_9BACL</name>
<dbReference type="Gene3D" id="3.40.50.150">
    <property type="entry name" value="Vaccinia Virus protein VP39"/>
    <property type="match status" value="1"/>
</dbReference>
<keyword evidence="2" id="KW-1185">Reference proteome</keyword>
<dbReference type="RefSeq" id="WP_233698141.1">
    <property type="nucleotide sequence ID" value="NZ_JAJNBZ010000020.1"/>
</dbReference>
<reference evidence="1 2" key="1">
    <citation type="submission" date="2021-11" db="EMBL/GenBank/DDBJ databases">
        <title>Draft genome sequence of Paenibacillus profundus YoMME, a new Gram-positive bacteria with exoelectrogenic properties.</title>
        <authorList>
            <person name="Hubenova Y."/>
            <person name="Hubenova E."/>
            <person name="Manasiev Y."/>
            <person name="Peykov S."/>
            <person name="Mitov M."/>
        </authorList>
    </citation>
    <scope>NUCLEOTIDE SEQUENCE [LARGE SCALE GENOMIC DNA]</scope>
    <source>
        <strain evidence="1 2">YoMME</strain>
    </source>
</reference>